<dbReference type="SUPFAM" id="SSF51182">
    <property type="entry name" value="RmlC-like cupins"/>
    <property type="match status" value="1"/>
</dbReference>
<keyword evidence="3" id="KW-1185">Reference proteome</keyword>
<dbReference type="RefSeq" id="WP_095606588.1">
    <property type="nucleotide sequence ID" value="NZ_NSKE01000006.1"/>
</dbReference>
<dbReference type="Gene3D" id="2.60.120.10">
    <property type="entry name" value="Jelly Rolls"/>
    <property type="match status" value="1"/>
</dbReference>
<proteinExistence type="predicted"/>
<comment type="caution">
    <text evidence="2">The sequence shown here is derived from an EMBL/GenBank/DDBJ whole genome shotgun (WGS) entry which is preliminary data.</text>
</comment>
<evidence type="ECO:0000313" key="2">
    <source>
        <dbReference type="EMBL" id="PAU93912.1"/>
    </source>
</evidence>
<dbReference type="InterPro" id="IPR014710">
    <property type="entry name" value="RmlC-like_jellyroll"/>
</dbReference>
<reference evidence="2 3" key="1">
    <citation type="submission" date="2017-08" db="EMBL/GenBank/DDBJ databases">
        <title>Aliifodinibius alkalisoli sp. nov., isolated from saline alkaline soil.</title>
        <authorList>
            <person name="Liu D."/>
            <person name="Zhang G."/>
        </authorList>
    </citation>
    <scope>NUCLEOTIDE SEQUENCE [LARGE SCALE GENOMIC DNA]</scope>
    <source>
        <strain evidence="2 3">WN023</strain>
    </source>
</reference>
<dbReference type="Pfam" id="PF07883">
    <property type="entry name" value="Cupin_2"/>
    <property type="match status" value="1"/>
</dbReference>
<dbReference type="AlphaFoldDB" id="A0A2A2GAR9"/>
<dbReference type="OrthoDB" id="997205at2"/>
<dbReference type="CDD" id="cd02230">
    <property type="entry name" value="cupin_HP0902-like"/>
    <property type="match status" value="1"/>
</dbReference>
<dbReference type="EMBL" id="NSKE01000006">
    <property type="protein sequence ID" value="PAU93912.1"/>
    <property type="molecule type" value="Genomic_DNA"/>
</dbReference>
<dbReference type="InterPro" id="IPR011051">
    <property type="entry name" value="RmlC_Cupin_sf"/>
</dbReference>
<evidence type="ECO:0000313" key="3">
    <source>
        <dbReference type="Proteomes" id="UP000218831"/>
    </source>
</evidence>
<dbReference type="InterPro" id="IPR013096">
    <property type="entry name" value="Cupin_2"/>
</dbReference>
<name>A0A2A2GAR9_9BACT</name>
<organism evidence="2 3">
    <name type="scientific">Fodinibius salipaludis</name>
    <dbReference type="NCBI Taxonomy" id="2032627"/>
    <lineage>
        <taxon>Bacteria</taxon>
        <taxon>Pseudomonadati</taxon>
        <taxon>Balneolota</taxon>
        <taxon>Balneolia</taxon>
        <taxon>Balneolales</taxon>
        <taxon>Balneolaceae</taxon>
        <taxon>Fodinibius</taxon>
    </lineage>
</organism>
<protein>
    <submittedName>
        <fullName evidence="2">Cupin</fullName>
    </submittedName>
</protein>
<sequence length="115" mass="12981">MAQRKINPAEVINLYTPPSDLPEDATLALMKTQDMEVIRMVLPKEKDITEHSVDGQISVQCLEGKTEFSVEGEKHVLTSGDWLYLKRNQSHSLRAIRDTILLVTILFINNSSGEE</sequence>
<feature type="domain" description="Cupin type-2" evidence="1">
    <location>
        <begin position="40"/>
        <end position="102"/>
    </location>
</feature>
<accession>A0A2A2GAR9</accession>
<evidence type="ECO:0000259" key="1">
    <source>
        <dbReference type="Pfam" id="PF07883"/>
    </source>
</evidence>
<gene>
    <name evidence="2" type="ORF">CK503_09575</name>
</gene>
<dbReference type="Proteomes" id="UP000218831">
    <property type="component" value="Unassembled WGS sequence"/>
</dbReference>